<keyword evidence="1" id="KW-0436">Ligase</keyword>
<name>A0ABS7F838_9NEIS</name>
<organism evidence="6 7">
    <name type="scientific">Chromobacterium subtsugae</name>
    <dbReference type="NCBI Taxonomy" id="251747"/>
    <lineage>
        <taxon>Bacteria</taxon>
        <taxon>Pseudomonadati</taxon>
        <taxon>Pseudomonadota</taxon>
        <taxon>Betaproteobacteria</taxon>
        <taxon>Neisseriales</taxon>
        <taxon>Chromobacteriaceae</taxon>
        <taxon>Chromobacterium</taxon>
    </lineage>
</organism>
<dbReference type="Gene3D" id="3.40.50.20">
    <property type="match status" value="1"/>
</dbReference>
<dbReference type="Gene3D" id="3.30.470.20">
    <property type="entry name" value="ATP-grasp fold, B domain"/>
    <property type="match status" value="1"/>
</dbReference>
<evidence type="ECO:0000256" key="3">
    <source>
        <dbReference type="ARBA" id="ARBA00022840"/>
    </source>
</evidence>
<accession>A0ABS7F838</accession>
<gene>
    <name evidence="6" type="ORF">KIF53_01235</name>
</gene>
<dbReference type="SMART" id="SM01209">
    <property type="entry name" value="GARS_A"/>
    <property type="match status" value="1"/>
</dbReference>
<dbReference type="InterPro" id="IPR011761">
    <property type="entry name" value="ATP-grasp"/>
</dbReference>
<dbReference type="PROSITE" id="PS50975">
    <property type="entry name" value="ATP_GRASP"/>
    <property type="match status" value="1"/>
</dbReference>
<dbReference type="PANTHER" id="PTHR43585">
    <property type="entry name" value="FUMIPYRROLE BIOSYNTHESIS PROTEIN C"/>
    <property type="match status" value="1"/>
</dbReference>
<feature type="domain" description="ATP-grasp" evidence="5">
    <location>
        <begin position="121"/>
        <end position="323"/>
    </location>
</feature>
<dbReference type="Pfam" id="PF13535">
    <property type="entry name" value="ATP-grasp_4"/>
    <property type="match status" value="1"/>
</dbReference>
<sequence>MTELKSINQQRPTVLVISTGFHLYREYLLRQIVEEANVWLFTDAAPTWQIPYLNGYTLVNTLDAEAMAREALALAATRKIDGLICWDEIRMVPTSRVAAALGLPGGETDAYARCRDKHETRQALAAAAVPQPESVLVADIGQAVATAARIGYPVIVKPRGLGGSYGVTLVNDEAELTAAMQHVDQHCELLAGSGYTRYESSVLIEEYMTGEEVSVDVAWVDGRMHPLFVARKETGFFPHFEEIGHVVHGHDPLLEDAEFLAVLGGAHRAVGFRNGITHTELMLTAKGPKIIEINSRLGGDMIPYIGGISSGIRAGAVAVAVACGRAPDVARTRQRTAAVRFLYPDGDCVVQALAVDRDALPENVDDVCLLVEPGHTLYFPRVSGRYAFLTAYGDSEAACKAALDQAAAAVRFEAEPLAEAAEAV</sequence>
<dbReference type="EMBL" id="JAHDTB010000001">
    <property type="protein sequence ID" value="MBW8286259.1"/>
    <property type="molecule type" value="Genomic_DNA"/>
</dbReference>
<dbReference type="Gene3D" id="3.30.1490.20">
    <property type="entry name" value="ATP-grasp fold, A domain"/>
    <property type="match status" value="1"/>
</dbReference>
<proteinExistence type="predicted"/>
<evidence type="ECO:0000256" key="1">
    <source>
        <dbReference type="ARBA" id="ARBA00022598"/>
    </source>
</evidence>
<evidence type="ECO:0000313" key="7">
    <source>
        <dbReference type="Proteomes" id="UP000711178"/>
    </source>
</evidence>
<dbReference type="GeneID" id="89683505"/>
<dbReference type="PANTHER" id="PTHR43585:SF2">
    <property type="entry name" value="ATP-GRASP ENZYME FSQD"/>
    <property type="match status" value="1"/>
</dbReference>
<keyword evidence="3 4" id="KW-0067">ATP-binding</keyword>
<dbReference type="Proteomes" id="UP000711178">
    <property type="component" value="Unassembled WGS sequence"/>
</dbReference>
<dbReference type="Pfam" id="PF18603">
    <property type="entry name" value="LAL_C2"/>
    <property type="match status" value="1"/>
</dbReference>
<dbReference type="RefSeq" id="WP_043572672.1">
    <property type="nucleotide sequence ID" value="NZ_CP142381.1"/>
</dbReference>
<evidence type="ECO:0000256" key="4">
    <source>
        <dbReference type="PROSITE-ProRule" id="PRU00409"/>
    </source>
</evidence>
<evidence type="ECO:0000256" key="2">
    <source>
        <dbReference type="ARBA" id="ARBA00022741"/>
    </source>
</evidence>
<reference evidence="6 7" key="1">
    <citation type="submission" date="2021-05" db="EMBL/GenBank/DDBJ databases">
        <title>Draft Whole Genome Sequencing Of Biosensor Chromobacterium violaceum Strain CV026 Reveals A Regulatory RNA In Chromobacterium violaceum Phenotype Regulatory Network.</title>
        <authorList>
            <person name="Hong K.W."/>
            <person name="Chan K.G."/>
            <person name="Chang C.-Y."/>
        </authorList>
    </citation>
    <scope>NUCLEOTIDE SEQUENCE [LARGE SCALE GENOMIC DNA]</scope>
    <source>
        <strain evidence="6 7">ATCC 31532</strain>
    </source>
</reference>
<dbReference type="InterPro" id="IPR052032">
    <property type="entry name" value="ATP-dep_AA_Ligase"/>
</dbReference>
<evidence type="ECO:0000259" key="5">
    <source>
        <dbReference type="PROSITE" id="PS50975"/>
    </source>
</evidence>
<dbReference type="InterPro" id="IPR040570">
    <property type="entry name" value="LAL_C2"/>
</dbReference>
<evidence type="ECO:0000313" key="6">
    <source>
        <dbReference type="EMBL" id="MBW8286259.1"/>
    </source>
</evidence>
<protein>
    <submittedName>
        <fullName evidence="6">ATP-grasp domain-containing protein</fullName>
    </submittedName>
</protein>
<keyword evidence="2 4" id="KW-0547">Nucleotide-binding</keyword>
<dbReference type="InterPro" id="IPR013815">
    <property type="entry name" value="ATP_grasp_subdomain_1"/>
</dbReference>
<keyword evidence="7" id="KW-1185">Reference proteome</keyword>
<dbReference type="SUPFAM" id="SSF56059">
    <property type="entry name" value="Glutathione synthetase ATP-binding domain-like"/>
    <property type="match status" value="1"/>
</dbReference>
<comment type="caution">
    <text evidence="6">The sequence shown here is derived from an EMBL/GenBank/DDBJ whole genome shotgun (WGS) entry which is preliminary data.</text>
</comment>